<evidence type="ECO:0000313" key="8">
    <source>
        <dbReference type="EMBL" id="KAK7582645.1"/>
    </source>
</evidence>
<dbReference type="PROSITE" id="PS50011">
    <property type="entry name" value="PROTEIN_KINASE_DOM"/>
    <property type="match status" value="1"/>
</dbReference>
<dbReference type="PROSITE" id="PS00108">
    <property type="entry name" value="PROTEIN_KINASE_ST"/>
    <property type="match status" value="1"/>
</dbReference>
<dbReference type="SMART" id="SM00133">
    <property type="entry name" value="S_TK_X"/>
    <property type="match status" value="1"/>
</dbReference>
<gene>
    <name evidence="8" type="ORF">V9T40_014090</name>
</gene>
<keyword evidence="2" id="KW-0808">Transferase</keyword>
<dbReference type="PANTHER" id="PTHR24353">
    <property type="entry name" value="CYCLIC NUCLEOTIDE-DEPENDENT PROTEIN KINASE"/>
    <property type="match status" value="1"/>
</dbReference>
<dbReference type="Gene3D" id="1.10.510.10">
    <property type="entry name" value="Transferase(Phosphotransferase) domain 1"/>
    <property type="match status" value="1"/>
</dbReference>
<keyword evidence="4" id="KW-0418">Kinase</keyword>
<protein>
    <submittedName>
        <fullName evidence="8">Uncharacterized protein</fullName>
    </submittedName>
</protein>
<name>A0AAN9TCA6_9HEMI</name>
<evidence type="ECO:0000256" key="1">
    <source>
        <dbReference type="ARBA" id="ARBA00022527"/>
    </source>
</evidence>
<evidence type="ECO:0000256" key="3">
    <source>
        <dbReference type="ARBA" id="ARBA00022741"/>
    </source>
</evidence>
<dbReference type="InterPro" id="IPR008271">
    <property type="entry name" value="Ser/Thr_kinase_AS"/>
</dbReference>
<evidence type="ECO:0000256" key="2">
    <source>
        <dbReference type="ARBA" id="ARBA00022679"/>
    </source>
</evidence>
<accession>A0AAN9TCA6</accession>
<organism evidence="8 9">
    <name type="scientific">Parthenolecanium corni</name>
    <dbReference type="NCBI Taxonomy" id="536013"/>
    <lineage>
        <taxon>Eukaryota</taxon>
        <taxon>Metazoa</taxon>
        <taxon>Ecdysozoa</taxon>
        <taxon>Arthropoda</taxon>
        <taxon>Hexapoda</taxon>
        <taxon>Insecta</taxon>
        <taxon>Pterygota</taxon>
        <taxon>Neoptera</taxon>
        <taxon>Paraneoptera</taxon>
        <taxon>Hemiptera</taxon>
        <taxon>Sternorrhyncha</taxon>
        <taxon>Coccoidea</taxon>
        <taxon>Coccidae</taxon>
        <taxon>Parthenolecanium</taxon>
    </lineage>
</organism>
<reference evidence="8 9" key="1">
    <citation type="submission" date="2024-03" db="EMBL/GenBank/DDBJ databases">
        <title>Adaptation during the transition from Ophiocordyceps entomopathogen to insect associate is accompanied by gene loss and intensified selection.</title>
        <authorList>
            <person name="Ward C.M."/>
            <person name="Onetto C.A."/>
            <person name="Borneman A.R."/>
        </authorList>
    </citation>
    <scope>NUCLEOTIDE SEQUENCE [LARGE SCALE GENOMIC DNA]</scope>
    <source>
        <strain evidence="8">AWRI1</strain>
        <tissue evidence="8">Single Adult Female</tissue>
    </source>
</reference>
<dbReference type="SMART" id="SM00220">
    <property type="entry name" value="S_TKc"/>
    <property type="match status" value="1"/>
</dbReference>
<keyword evidence="5" id="KW-0067">ATP-binding</keyword>
<keyword evidence="9" id="KW-1185">Reference proteome</keyword>
<feature type="domain" description="Protein kinase" evidence="6">
    <location>
        <begin position="62"/>
        <end position="317"/>
    </location>
</feature>
<dbReference type="EMBL" id="JBBCAQ010000033">
    <property type="protein sequence ID" value="KAK7582645.1"/>
    <property type="molecule type" value="Genomic_DNA"/>
</dbReference>
<dbReference type="FunFam" id="1.10.510.10:FF:000210">
    <property type="entry name" value="Non-specific serine/threonine protein kinase"/>
    <property type="match status" value="1"/>
</dbReference>
<dbReference type="Gene3D" id="3.30.200.20">
    <property type="entry name" value="Phosphorylase Kinase, domain 1"/>
    <property type="match status" value="1"/>
</dbReference>
<dbReference type="InterPro" id="IPR000719">
    <property type="entry name" value="Prot_kinase_dom"/>
</dbReference>
<sequence length="370" mass="43327">MLISIRDLIEKVLRKRKDEDASSTTPTPVEYESMAEVLRQGKAEFERKWQLKMSSSIRLSDMEICKTLGFGKFGRVILVRLLSRQNAYAATKVMNKRVILAHSTVECVIFEKKILQATSFPFLVRYYDHFKDNANLYLVLEYVPGGDMFTHLRRANRFDDASTRFYVAQITLSLEYLHHLGIVHRDLKPENLMVGVDGFLKIADFGLAKRIGVRGKTSTKCGTKVYMAPELLAMRRVYYSFDVDWWALGVMTYEMTVGRMPFEASHPMEMLYKINRRQIRYPAYMNENTVRLVHGLLEPNLKYRLVSTQQVKAHPYFQKTNWMQLYYKKVRPPFVPVVRSARDTNNFDPISDEPIEEWSEDVFAKEFEDF</sequence>
<dbReference type="GO" id="GO:0005524">
    <property type="term" value="F:ATP binding"/>
    <property type="evidence" value="ECO:0007669"/>
    <property type="project" value="UniProtKB-KW"/>
</dbReference>
<keyword evidence="1" id="KW-0723">Serine/threonine-protein kinase</keyword>
<dbReference type="Proteomes" id="UP001367676">
    <property type="component" value="Unassembled WGS sequence"/>
</dbReference>
<evidence type="ECO:0000313" key="9">
    <source>
        <dbReference type="Proteomes" id="UP001367676"/>
    </source>
</evidence>
<dbReference type="InterPro" id="IPR011009">
    <property type="entry name" value="Kinase-like_dom_sf"/>
</dbReference>
<dbReference type="AlphaFoldDB" id="A0AAN9TCA6"/>
<dbReference type="GO" id="GO:0005829">
    <property type="term" value="C:cytosol"/>
    <property type="evidence" value="ECO:0007669"/>
    <property type="project" value="TreeGrafter"/>
</dbReference>
<dbReference type="PANTHER" id="PTHR24353:SF153">
    <property type="entry name" value="CAMP-DEPENDENT PROTEIN KINASE CATALYTIC SUBUNIT 1"/>
    <property type="match status" value="1"/>
</dbReference>
<dbReference type="GO" id="GO:0004691">
    <property type="term" value="F:cAMP-dependent protein kinase activity"/>
    <property type="evidence" value="ECO:0007669"/>
    <property type="project" value="TreeGrafter"/>
</dbReference>
<evidence type="ECO:0000256" key="4">
    <source>
        <dbReference type="ARBA" id="ARBA00022777"/>
    </source>
</evidence>
<evidence type="ECO:0000259" key="6">
    <source>
        <dbReference type="PROSITE" id="PS50011"/>
    </source>
</evidence>
<dbReference type="GO" id="GO:0005634">
    <property type="term" value="C:nucleus"/>
    <property type="evidence" value="ECO:0007669"/>
    <property type="project" value="TreeGrafter"/>
</dbReference>
<proteinExistence type="predicted"/>
<keyword evidence="3" id="KW-0547">Nucleotide-binding</keyword>
<dbReference type="InterPro" id="IPR000961">
    <property type="entry name" value="AGC-kinase_C"/>
</dbReference>
<evidence type="ECO:0000256" key="5">
    <source>
        <dbReference type="ARBA" id="ARBA00022840"/>
    </source>
</evidence>
<dbReference type="GO" id="GO:0005952">
    <property type="term" value="C:cAMP-dependent protein kinase complex"/>
    <property type="evidence" value="ECO:0007669"/>
    <property type="project" value="TreeGrafter"/>
</dbReference>
<dbReference type="PROSITE" id="PS51285">
    <property type="entry name" value="AGC_KINASE_CTER"/>
    <property type="match status" value="1"/>
</dbReference>
<comment type="caution">
    <text evidence="8">The sequence shown here is derived from an EMBL/GenBank/DDBJ whole genome shotgun (WGS) entry which is preliminary data.</text>
</comment>
<dbReference type="SUPFAM" id="SSF56112">
    <property type="entry name" value="Protein kinase-like (PK-like)"/>
    <property type="match status" value="1"/>
</dbReference>
<feature type="domain" description="AGC-kinase C-terminal" evidence="7">
    <location>
        <begin position="318"/>
        <end position="370"/>
    </location>
</feature>
<evidence type="ECO:0000259" key="7">
    <source>
        <dbReference type="PROSITE" id="PS51285"/>
    </source>
</evidence>
<dbReference type="Pfam" id="PF00069">
    <property type="entry name" value="Pkinase"/>
    <property type="match status" value="1"/>
</dbReference>